<gene>
    <name evidence="2" type="ORF">LCGC14_2739670</name>
</gene>
<organism evidence="2">
    <name type="scientific">marine sediment metagenome</name>
    <dbReference type="NCBI Taxonomy" id="412755"/>
    <lineage>
        <taxon>unclassified sequences</taxon>
        <taxon>metagenomes</taxon>
        <taxon>ecological metagenomes</taxon>
    </lineage>
</organism>
<comment type="caution">
    <text evidence="2">The sequence shown here is derived from an EMBL/GenBank/DDBJ whole genome shotgun (WGS) entry which is preliminary data.</text>
</comment>
<dbReference type="EMBL" id="LAZR01049805">
    <property type="protein sequence ID" value="KKK88782.1"/>
    <property type="molecule type" value="Genomic_DNA"/>
</dbReference>
<protein>
    <submittedName>
        <fullName evidence="2">Uncharacterized protein</fullName>
    </submittedName>
</protein>
<proteinExistence type="predicted"/>
<dbReference type="AlphaFoldDB" id="A0A0F8Z4Q4"/>
<evidence type="ECO:0000313" key="2">
    <source>
        <dbReference type="EMBL" id="KKK88782.1"/>
    </source>
</evidence>
<name>A0A0F8Z4Q4_9ZZZZ</name>
<sequence length="44" mass="4850">VYTVLSPQVLTDSEVIITEETPAEIEGAEIEEVDEEDNMNDLLG</sequence>
<feature type="non-terminal residue" evidence="2">
    <location>
        <position position="1"/>
    </location>
</feature>
<evidence type="ECO:0000256" key="1">
    <source>
        <dbReference type="SAM" id="MobiDB-lite"/>
    </source>
</evidence>
<accession>A0A0F8Z4Q4</accession>
<feature type="compositionally biased region" description="Acidic residues" evidence="1">
    <location>
        <begin position="21"/>
        <end position="44"/>
    </location>
</feature>
<feature type="region of interest" description="Disordered" evidence="1">
    <location>
        <begin position="20"/>
        <end position="44"/>
    </location>
</feature>
<reference evidence="2" key="1">
    <citation type="journal article" date="2015" name="Nature">
        <title>Complex archaea that bridge the gap between prokaryotes and eukaryotes.</title>
        <authorList>
            <person name="Spang A."/>
            <person name="Saw J.H."/>
            <person name="Jorgensen S.L."/>
            <person name="Zaremba-Niedzwiedzka K."/>
            <person name="Martijn J."/>
            <person name="Lind A.E."/>
            <person name="van Eijk R."/>
            <person name="Schleper C."/>
            <person name="Guy L."/>
            <person name="Ettema T.J."/>
        </authorList>
    </citation>
    <scope>NUCLEOTIDE SEQUENCE</scope>
</reference>